<name>Q8X3T8_ECO57</name>
<dbReference type="Proteomes" id="UP000002519">
    <property type="component" value="Chromosome"/>
</dbReference>
<gene>
    <name evidence="2" type="ordered locus">Z2511</name>
</gene>
<dbReference type="AlphaFoldDB" id="Q8X3T8"/>
<evidence type="ECO:0000313" key="2">
    <source>
        <dbReference type="EMBL" id="AAG56523.1"/>
    </source>
</evidence>
<keyword evidence="1" id="KW-1133">Transmembrane helix</keyword>
<dbReference type="PIR" id="G85757">
    <property type="entry name" value="G85757"/>
</dbReference>
<keyword evidence="1" id="KW-0472">Membrane</keyword>
<dbReference type="EMBL" id="AE005174">
    <property type="protein sequence ID" value="AAG56523.1"/>
    <property type="molecule type" value="Genomic_DNA"/>
</dbReference>
<keyword evidence="1" id="KW-0812">Transmembrane</keyword>
<sequence length="128" mass="14229">MIGTRVNVHLGNTKVDDTANHLFNNGVFVGEVTIYLTHAKLSFAGNLRHTGGMKPAATKTPTGGVNDFILTLFVAYFQLAGHFCLLAYHLVRMIVLIFADYTFLQSNGKYFYLIHGAYSDNEEIVEIL</sequence>
<organism evidence="2 3">
    <name type="scientific">Escherichia coli O157:H7</name>
    <dbReference type="NCBI Taxonomy" id="83334"/>
    <lineage>
        <taxon>Bacteria</taxon>
        <taxon>Pseudomonadati</taxon>
        <taxon>Pseudomonadota</taxon>
        <taxon>Gammaproteobacteria</taxon>
        <taxon>Enterobacterales</taxon>
        <taxon>Enterobacteriaceae</taxon>
        <taxon>Escherichia</taxon>
    </lineage>
</organism>
<evidence type="ECO:0000256" key="1">
    <source>
        <dbReference type="SAM" id="Phobius"/>
    </source>
</evidence>
<evidence type="ECO:0000313" key="3">
    <source>
        <dbReference type="Proteomes" id="UP000002519"/>
    </source>
</evidence>
<proteinExistence type="predicted"/>
<dbReference type="KEGG" id="ece:Z2511"/>
<protein>
    <submittedName>
        <fullName evidence="2">Uncharacterized protein</fullName>
    </submittedName>
</protein>
<reference evidence="2 3" key="1">
    <citation type="journal article" date="2001" name="Nature">
        <title>Genome sequence of enterohaemorrhagic Escherichia coli O157:H7.</title>
        <authorList>
            <person name="Perna N.T."/>
            <person name="Plunkett G.III."/>
            <person name="Burland V."/>
            <person name="Mau B."/>
            <person name="Glasner J.D."/>
            <person name="Rose D.J."/>
            <person name="Mayhew G.F."/>
            <person name="Evans P.S."/>
            <person name="Gregor J."/>
            <person name="Kirkpatrick H.A."/>
            <person name="Posfai G."/>
            <person name="Hackett J."/>
            <person name="Klink S."/>
            <person name="Boutin A."/>
            <person name="Shao Y."/>
            <person name="Miller L."/>
            <person name="Grotbeck E.J."/>
            <person name="Davis N.W."/>
            <person name="Lim A."/>
            <person name="Dimalanta E."/>
            <person name="Potamousis K."/>
            <person name="Apodaca J."/>
            <person name="Anantharaman T.S."/>
            <person name="Lin J."/>
            <person name="Yen G."/>
            <person name="Schwartz D.C."/>
            <person name="Welch R.A."/>
            <person name="Blattner F.R."/>
        </authorList>
    </citation>
    <scope>NUCLEOTIDE SEQUENCE [LARGE SCALE GENOMIC DNA]</scope>
    <source>
        <strain evidence="3">O157:H7 / EDL933 / ATCC 700927 / EHEC</strain>
    </source>
</reference>
<feature type="transmembrane region" description="Helical" evidence="1">
    <location>
        <begin position="68"/>
        <end position="91"/>
    </location>
</feature>
<accession>Q8X3T8</accession>